<dbReference type="InParanoid" id="Q4DK89"/>
<dbReference type="AlphaFoldDB" id="Q4DK89"/>
<dbReference type="GeneID" id="3546392"/>
<dbReference type="InterPro" id="IPR002048">
    <property type="entry name" value="EF_hand_dom"/>
</dbReference>
<organism evidence="4 5">
    <name type="scientific">Trypanosoma cruzi (strain CL Brener)</name>
    <dbReference type="NCBI Taxonomy" id="353153"/>
    <lineage>
        <taxon>Eukaryota</taxon>
        <taxon>Discoba</taxon>
        <taxon>Euglenozoa</taxon>
        <taxon>Kinetoplastea</taxon>
        <taxon>Metakinetoplastina</taxon>
        <taxon>Trypanosomatida</taxon>
        <taxon>Trypanosomatidae</taxon>
        <taxon>Trypanosoma</taxon>
        <taxon>Schizotrypanum</taxon>
    </lineage>
</organism>
<evidence type="ECO:0000259" key="3">
    <source>
        <dbReference type="PROSITE" id="PS50222"/>
    </source>
</evidence>
<feature type="domain" description="EF-hand" evidence="3">
    <location>
        <begin position="195"/>
        <end position="230"/>
    </location>
</feature>
<dbReference type="InterPro" id="IPR018247">
    <property type="entry name" value="EF_Hand_1_Ca_BS"/>
</dbReference>
<accession>Q4DK89</accession>
<dbReference type="Proteomes" id="UP000002296">
    <property type="component" value="Unassembled WGS sequence"/>
</dbReference>
<dbReference type="GO" id="GO:0005509">
    <property type="term" value="F:calcium ion binding"/>
    <property type="evidence" value="ECO:0007669"/>
    <property type="project" value="InterPro"/>
</dbReference>
<gene>
    <name evidence="4" type="ORF">Tc00.1047053509611.170</name>
</gene>
<proteinExistence type="predicted"/>
<keyword evidence="2" id="KW-1133">Transmembrane helix</keyword>
<evidence type="ECO:0000313" key="5">
    <source>
        <dbReference type="Proteomes" id="UP000002296"/>
    </source>
</evidence>
<sequence length="632" mass="72037">MWVYFFPLHIHFDFFFFFFCASNYVPLSRRWGGRFVENNNNNNKKQKRGKQIGLLVFAKMVLATIRVLVCGAEFHRVESALGSSVENTNFAWNRRYEISCTSSTGVSEADGRLLSMCHLVVLTRGASPPLEVKSYCGKPTVSLESAPEGVVGMLRNCDFYYGVHALEKLRSLVVDIGLSPPHVIWDGVLRTFTRNGELSIRRAFWLLDKDGDGVLNEEELLAWQRSVTSACFSKSDLAELCTHCSLNNFPPSINGETFMKMQENFLMNGDAKKVWATLHLTGVCPDGLPYSWRDIHAVRVSKESNTYLSHTAIQFFRNLYKLRRFSDLNNMWDVTPGCPWKHVHGFLTTEIPLDRFIEYWKYMALTNRSVVVQYARYWGYKGDTILLFLLRHARPYREVGEAVPNTIQVLVVGSAGCGRRSLMFTLTALDEEVYKEDTSASQEMYVRTTTFPVRHGEGEALQTVVYVTVPIENLTKVLEDDTLEKQLDVVILCYDGSHIEETTLPIMRAYLEAKALPLRCRNLPFVVVMTKAEASASTEAPTNESQVMERFCREHQLLWPPVVTSVETPEESDIAALNEYMYAVAKEPEIAVGNAPLTLQRILRRVAIVTFFALAVGSVTRYFFRRMRGRRQ</sequence>
<dbReference type="eggNOG" id="KOG1707">
    <property type="taxonomic scope" value="Eukaryota"/>
</dbReference>
<dbReference type="SUPFAM" id="SSF47473">
    <property type="entry name" value="EF-hand"/>
    <property type="match status" value="1"/>
</dbReference>
<dbReference type="InterPro" id="IPR011992">
    <property type="entry name" value="EF-hand-dom_pair"/>
</dbReference>
<dbReference type="CDD" id="cd00882">
    <property type="entry name" value="Ras_like_GTPase"/>
    <property type="match status" value="1"/>
</dbReference>
<keyword evidence="2" id="KW-0812">Transmembrane</keyword>
<evidence type="ECO:0000256" key="1">
    <source>
        <dbReference type="ARBA" id="ARBA00022837"/>
    </source>
</evidence>
<name>Q4DK89_TRYCC</name>
<keyword evidence="2" id="KW-0472">Membrane</keyword>
<dbReference type="PaxDb" id="353153-Q4DK89"/>
<dbReference type="PROSITE" id="PS00018">
    <property type="entry name" value="EF_HAND_1"/>
    <property type="match status" value="1"/>
</dbReference>
<dbReference type="KEGG" id="tcr:509611.170"/>
<dbReference type="PROSITE" id="PS50222">
    <property type="entry name" value="EF_HAND_2"/>
    <property type="match status" value="1"/>
</dbReference>
<keyword evidence="5" id="KW-1185">Reference proteome</keyword>
<evidence type="ECO:0000313" key="4">
    <source>
        <dbReference type="EMBL" id="EAN92954.1"/>
    </source>
</evidence>
<comment type="caution">
    <text evidence="4">The sequence shown here is derived from an EMBL/GenBank/DDBJ whole genome shotgun (WGS) entry which is preliminary data.</text>
</comment>
<feature type="transmembrane region" description="Helical" evidence="2">
    <location>
        <begin position="52"/>
        <end position="69"/>
    </location>
</feature>
<dbReference type="SMR" id="Q4DK89"/>
<keyword evidence="1" id="KW-0106">Calcium</keyword>
<evidence type="ECO:0000256" key="2">
    <source>
        <dbReference type="SAM" id="Phobius"/>
    </source>
</evidence>
<dbReference type="FunCoup" id="Q4DK89">
    <property type="interactions" value="334"/>
</dbReference>
<dbReference type="STRING" id="353153.Q4DK89"/>
<dbReference type="EMBL" id="AAHK01000392">
    <property type="protein sequence ID" value="EAN92954.1"/>
    <property type="molecule type" value="Genomic_DNA"/>
</dbReference>
<dbReference type="Gene3D" id="1.10.238.10">
    <property type="entry name" value="EF-hand"/>
    <property type="match status" value="2"/>
</dbReference>
<dbReference type="RefSeq" id="XP_814805.1">
    <property type="nucleotide sequence ID" value="XM_809712.1"/>
</dbReference>
<dbReference type="SUPFAM" id="SSF52540">
    <property type="entry name" value="P-loop containing nucleoside triphosphate hydrolases"/>
    <property type="match status" value="1"/>
</dbReference>
<reference evidence="4 5" key="1">
    <citation type="journal article" date="2005" name="Science">
        <title>The genome sequence of Trypanosoma cruzi, etiologic agent of Chagas disease.</title>
        <authorList>
            <person name="El-Sayed N.M."/>
            <person name="Myler P.J."/>
            <person name="Bartholomeu D.C."/>
            <person name="Nilsson D."/>
            <person name="Aggarwal G."/>
            <person name="Tran A.N."/>
            <person name="Ghedin E."/>
            <person name="Worthey E.A."/>
            <person name="Delcher A.L."/>
            <person name="Blandin G."/>
            <person name="Westenberger S.J."/>
            <person name="Caler E."/>
            <person name="Cerqueira G.C."/>
            <person name="Branche C."/>
            <person name="Haas B."/>
            <person name="Anupama A."/>
            <person name="Arner E."/>
            <person name="Aslund L."/>
            <person name="Attipoe P."/>
            <person name="Bontempi E."/>
            <person name="Bringaud F."/>
            <person name="Burton P."/>
            <person name="Cadag E."/>
            <person name="Campbell D.A."/>
            <person name="Carrington M."/>
            <person name="Crabtree J."/>
            <person name="Darban H."/>
            <person name="da Silveira J.F."/>
            <person name="de Jong P."/>
            <person name="Edwards K."/>
            <person name="Englund P.T."/>
            <person name="Fazelina G."/>
            <person name="Feldblyum T."/>
            <person name="Ferella M."/>
            <person name="Frasch A.C."/>
            <person name="Gull K."/>
            <person name="Horn D."/>
            <person name="Hou L."/>
            <person name="Huang Y."/>
            <person name="Kindlund E."/>
            <person name="Klingbeil M."/>
            <person name="Kluge S."/>
            <person name="Koo H."/>
            <person name="Lacerda D."/>
            <person name="Levin M.J."/>
            <person name="Lorenzi H."/>
            <person name="Louie T."/>
            <person name="Machado C.R."/>
            <person name="McCulloch R."/>
            <person name="McKenna A."/>
            <person name="Mizuno Y."/>
            <person name="Mottram J.C."/>
            <person name="Nelson S."/>
            <person name="Ochaya S."/>
            <person name="Osoegawa K."/>
            <person name="Pai G."/>
            <person name="Parsons M."/>
            <person name="Pentony M."/>
            <person name="Pettersson U."/>
            <person name="Pop M."/>
            <person name="Ramirez J.L."/>
            <person name="Rinta J."/>
            <person name="Robertson L."/>
            <person name="Salzberg S.L."/>
            <person name="Sanchez D.O."/>
            <person name="Seyler A."/>
            <person name="Sharma R."/>
            <person name="Shetty J."/>
            <person name="Simpson A.J."/>
            <person name="Sisk E."/>
            <person name="Tammi M.T."/>
            <person name="Tarleton R."/>
            <person name="Teixeira S."/>
            <person name="Van Aken S."/>
            <person name="Vogt C."/>
            <person name="Ward P.N."/>
            <person name="Wickstead B."/>
            <person name="Wortman J."/>
            <person name="White O."/>
            <person name="Fraser C.M."/>
            <person name="Stuart K.D."/>
            <person name="Andersson B."/>
        </authorList>
    </citation>
    <scope>NUCLEOTIDE SEQUENCE [LARGE SCALE GENOMIC DNA]</scope>
    <source>
        <strain evidence="4 5">CL Brener</strain>
    </source>
</reference>
<feature type="transmembrane region" description="Helical" evidence="2">
    <location>
        <begin position="6"/>
        <end position="25"/>
    </location>
</feature>
<dbReference type="InterPro" id="IPR027417">
    <property type="entry name" value="P-loop_NTPase"/>
</dbReference>
<protein>
    <recommendedName>
        <fullName evidence="3">EF-hand domain-containing protein</fullName>
    </recommendedName>
</protein>
<feature type="transmembrane region" description="Helical" evidence="2">
    <location>
        <begin position="606"/>
        <end position="624"/>
    </location>
</feature>